<accession>W9G540</accession>
<reference evidence="1 2" key="1">
    <citation type="submission" date="2013-08" db="EMBL/GenBank/DDBJ databases">
        <title>Intrasporangium oryzae NRRL B-24470.</title>
        <authorList>
            <person name="Liu H."/>
            <person name="Wang G."/>
        </authorList>
    </citation>
    <scope>NUCLEOTIDE SEQUENCE [LARGE SCALE GENOMIC DNA]</scope>
    <source>
        <strain evidence="1 2">NRRL B-24470</strain>
    </source>
</reference>
<evidence type="ECO:0000313" key="2">
    <source>
        <dbReference type="Proteomes" id="UP000019489"/>
    </source>
</evidence>
<dbReference type="STRING" id="1386089.N865_05660"/>
<dbReference type="EMBL" id="AWSA01000025">
    <property type="protein sequence ID" value="EWT01276.1"/>
    <property type="molecule type" value="Genomic_DNA"/>
</dbReference>
<dbReference type="SUPFAM" id="SSF82171">
    <property type="entry name" value="DPP6 N-terminal domain-like"/>
    <property type="match status" value="1"/>
</dbReference>
<dbReference type="Proteomes" id="UP000019489">
    <property type="component" value="Unassembled WGS sequence"/>
</dbReference>
<evidence type="ECO:0008006" key="3">
    <source>
        <dbReference type="Google" id="ProtNLM"/>
    </source>
</evidence>
<organism evidence="1 2">
    <name type="scientific">Intrasporangium oryzae NRRL B-24470</name>
    <dbReference type="NCBI Taxonomy" id="1386089"/>
    <lineage>
        <taxon>Bacteria</taxon>
        <taxon>Bacillati</taxon>
        <taxon>Actinomycetota</taxon>
        <taxon>Actinomycetes</taxon>
        <taxon>Micrococcales</taxon>
        <taxon>Intrasporangiaceae</taxon>
        <taxon>Intrasporangium</taxon>
    </lineage>
</organism>
<proteinExistence type="predicted"/>
<dbReference type="AlphaFoldDB" id="W9G540"/>
<protein>
    <recommendedName>
        <fullName evidence="3">WD40 repeat domain-containing protein</fullName>
    </recommendedName>
</protein>
<dbReference type="Pfam" id="PF07676">
    <property type="entry name" value="PD40"/>
    <property type="match status" value="1"/>
</dbReference>
<comment type="caution">
    <text evidence="1">The sequence shown here is derived from an EMBL/GenBank/DDBJ whole genome shotgun (WGS) entry which is preliminary data.</text>
</comment>
<sequence>MSRPTYPEVSRGGSSEGVIVSNRVVVPSVDEVASRIRLDRFTPGALANLPAKIPIRIPVPIPPRIHPWLFRDIAYFSYAFPGVAGETTSQEDIFTVGVIGGSIRRVTDDSASGVMKSDRDPAWSPSRTSFAIHTATIADPVSRLVIISAATGAVMQTLVPGHSPEWLDASTLLFLDEVDAGTDDVRTDVFCVDIASHAVTRLTDVGLGASIGGLSWHPAAGLAMSFAREGASPQWSIAVIPAAGVGAARSTGTPVPLSAFTFVTPPTARVAAPAWSPTGDRIALSTWADGSPSRVGFLTVATGAITLVPGPDPSEPTLNDYGAVFSRDGRTIAFTRGEEDEWSEIWLYSVASGHSRQLTDEGRTRFKGALDW</sequence>
<dbReference type="InterPro" id="IPR011042">
    <property type="entry name" value="6-blade_b-propeller_TolB-like"/>
</dbReference>
<dbReference type="InterPro" id="IPR011659">
    <property type="entry name" value="WD40"/>
</dbReference>
<name>W9G540_9MICO</name>
<dbReference type="Gene3D" id="2.120.10.30">
    <property type="entry name" value="TolB, C-terminal domain"/>
    <property type="match status" value="2"/>
</dbReference>
<keyword evidence="2" id="KW-1185">Reference proteome</keyword>
<evidence type="ECO:0000313" key="1">
    <source>
        <dbReference type="EMBL" id="EWT01276.1"/>
    </source>
</evidence>
<dbReference type="eggNOG" id="COG0823">
    <property type="taxonomic scope" value="Bacteria"/>
</dbReference>
<gene>
    <name evidence="1" type="ORF">N865_05660</name>
</gene>